<dbReference type="Gene3D" id="1.50.10.160">
    <property type="match status" value="1"/>
</dbReference>
<dbReference type="InterPro" id="IPR050148">
    <property type="entry name" value="Terpene_synthase-like"/>
</dbReference>
<proteinExistence type="predicted"/>
<dbReference type="Gene3D" id="1.50.10.130">
    <property type="entry name" value="Terpene synthase, N-terminal domain"/>
    <property type="match status" value="1"/>
</dbReference>
<sequence>MLFTENAYHHSKTINLNSKTHAAFRERRRHTLSPAHWLQVVKNDTEEEALDEKVWISNEISKYVEVIRSMLCSMEDGEISVSAYDTAWVALIQDVNGSGTPQFPSSLEWIANNQLPDGSWGDAHVFSAYDRLLSTLACVIALKTWNLHPDRCHKGMSFLKLNLCKLQEEKAEHMTIGFEVVFPSQLEMARKLDIEVPDDLGILQDIYASRNLKLTRIPKDMIHNEPTTLLFSLEGLLNLDWEKILKLKCQEGSFFSSPSSTAFAFMQTKDENCLRYLTKTVQRFKGAVPNVFPLDFFEPNWAVDRLQRLGISRYFEAESKQCVDYVYRHWKDSGIGSGSNFFGVPNIDDTSMGFRILRLNGYQVSADVFEYFEKGGEFFCFPGKSKESVTAMFNLYRASQIQFLGENILENAKEFSSKFLREKQAANELLDKWIISKDLPGEVGFALEVPWYASLPRVEARFYIEQYGGENDIWIGKTLYRMPNVNNNLYLYLAKLDYNNCQALHCIEWENFQKWYEECNLRDFGISKRNLLFAYFLAAANLFEPERSKERLACAKTSILLETIGSFFDAENNSCQQRRAFVNEFKNGIGENGREKTTHELVSLLLGTINHLSLDALTTHGRDARDSLHQAWEKWLLKWETEGDRHQGEAELLVQTMILTAGCWVSPKHNLQFEQLCNLTNRLSYQLRHYQKHKAQEKGRDSTTCERIMIAEIESGMQELVQLVLQNSGDGMDSNIKQRFLAVAKSFYYTAFCTSQTINYHITKVLFERV</sequence>
<dbReference type="InterPro" id="IPR001906">
    <property type="entry name" value="Terpene_synth_N"/>
</dbReference>
<dbReference type="GO" id="GO:0009507">
    <property type="term" value="C:chloroplast"/>
    <property type="evidence" value="ECO:0007669"/>
    <property type="project" value="TreeGrafter"/>
</dbReference>
<dbReference type="Gene3D" id="1.10.600.10">
    <property type="entry name" value="Farnesyl Diphosphate Synthase"/>
    <property type="match status" value="1"/>
</dbReference>
<gene>
    <name evidence="6" type="ORF">DCAF_LOCUS18427</name>
</gene>
<evidence type="ECO:0000256" key="2">
    <source>
        <dbReference type="ARBA" id="ARBA00022723"/>
    </source>
</evidence>
<keyword evidence="2" id="KW-0479">Metal-binding</keyword>
<feature type="domain" description="Terpene synthase metal-binding" evidence="5">
    <location>
        <begin position="518"/>
        <end position="637"/>
    </location>
</feature>
<evidence type="ECO:0000313" key="7">
    <source>
        <dbReference type="Proteomes" id="UP001314170"/>
    </source>
</evidence>
<evidence type="ECO:0000313" key="6">
    <source>
        <dbReference type="EMBL" id="CAK7345765.1"/>
    </source>
</evidence>
<dbReference type="PANTHER" id="PTHR31739">
    <property type="entry name" value="ENT-COPALYL DIPHOSPHATE SYNTHASE, CHLOROPLASTIC"/>
    <property type="match status" value="1"/>
</dbReference>
<dbReference type="Proteomes" id="UP001314170">
    <property type="component" value="Unassembled WGS sequence"/>
</dbReference>
<dbReference type="PANTHER" id="PTHR31739:SF4">
    <property type="entry name" value="ENT-COPALYL DIPHOSPHATE SYNTHASE, CHLOROPLASTIC"/>
    <property type="match status" value="1"/>
</dbReference>
<dbReference type="EMBL" id="CAWUPB010001168">
    <property type="protein sequence ID" value="CAK7345765.1"/>
    <property type="molecule type" value="Genomic_DNA"/>
</dbReference>
<reference evidence="6 7" key="1">
    <citation type="submission" date="2024-01" db="EMBL/GenBank/DDBJ databases">
        <authorList>
            <person name="Waweru B."/>
        </authorList>
    </citation>
    <scope>NUCLEOTIDE SEQUENCE [LARGE SCALE GENOMIC DNA]</scope>
</reference>
<dbReference type="GO" id="GO:0000287">
    <property type="term" value="F:magnesium ion binding"/>
    <property type="evidence" value="ECO:0007669"/>
    <property type="project" value="InterPro"/>
</dbReference>
<comment type="caution">
    <text evidence="6">The sequence shown here is derived from an EMBL/GenBank/DDBJ whole genome shotgun (WGS) entry which is preliminary data.</text>
</comment>
<comment type="cofactor">
    <cofactor evidence="1">
        <name>Mg(2+)</name>
        <dbReference type="ChEBI" id="CHEBI:18420"/>
    </cofactor>
</comment>
<protein>
    <submittedName>
        <fullName evidence="6">Uncharacterized protein</fullName>
    </submittedName>
</protein>
<dbReference type="FunFam" id="1.50.10.160:FF:000001">
    <property type="entry name" value="Ent-copalyl diphosphate synthase"/>
    <property type="match status" value="1"/>
</dbReference>
<dbReference type="SFLD" id="SFLDG01014">
    <property type="entry name" value="Terpene_Cyclase_Like_1_N-term"/>
    <property type="match status" value="1"/>
</dbReference>
<evidence type="ECO:0000256" key="3">
    <source>
        <dbReference type="ARBA" id="ARBA00022842"/>
    </source>
</evidence>
<accession>A0AAV1S425</accession>
<dbReference type="Pfam" id="PF01397">
    <property type="entry name" value="Terpene_synth"/>
    <property type="match status" value="1"/>
</dbReference>
<evidence type="ECO:0000259" key="4">
    <source>
        <dbReference type="Pfam" id="PF01397"/>
    </source>
</evidence>
<dbReference type="InterPro" id="IPR036965">
    <property type="entry name" value="Terpene_synth_N_sf"/>
</dbReference>
<evidence type="ECO:0000259" key="5">
    <source>
        <dbReference type="Pfam" id="PF03936"/>
    </source>
</evidence>
<dbReference type="SUPFAM" id="SSF48576">
    <property type="entry name" value="Terpenoid synthases"/>
    <property type="match status" value="1"/>
</dbReference>
<dbReference type="SUPFAM" id="SSF48239">
    <property type="entry name" value="Terpenoid cyclases/Protein prenyltransferases"/>
    <property type="match status" value="2"/>
</dbReference>
<keyword evidence="7" id="KW-1185">Reference proteome</keyword>
<dbReference type="FunFam" id="1.50.10.130:FF:000002">
    <property type="entry name" value="Ent-copalyl diphosphate synthase, chloroplastic"/>
    <property type="match status" value="1"/>
</dbReference>
<dbReference type="InterPro" id="IPR008930">
    <property type="entry name" value="Terpenoid_cyclase/PrenylTrfase"/>
</dbReference>
<dbReference type="InterPro" id="IPR005630">
    <property type="entry name" value="Terpene_synthase_metal-bd"/>
</dbReference>
<feature type="domain" description="Terpene synthase N-terminal" evidence="4">
    <location>
        <begin position="240"/>
        <end position="447"/>
    </location>
</feature>
<keyword evidence="3" id="KW-0460">Magnesium</keyword>
<dbReference type="Pfam" id="PF03936">
    <property type="entry name" value="Terpene_synth_C"/>
    <property type="match status" value="1"/>
</dbReference>
<dbReference type="GO" id="GO:0010333">
    <property type="term" value="F:terpene synthase activity"/>
    <property type="evidence" value="ECO:0007669"/>
    <property type="project" value="InterPro"/>
</dbReference>
<dbReference type="GO" id="GO:0009686">
    <property type="term" value="P:gibberellin biosynthetic process"/>
    <property type="evidence" value="ECO:0007669"/>
    <property type="project" value="TreeGrafter"/>
</dbReference>
<dbReference type="AlphaFoldDB" id="A0AAV1S425"/>
<organism evidence="6 7">
    <name type="scientific">Dovyalis caffra</name>
    <dbReference type="NCBI Taxonomy" id="77055"/>
    <lineage>
        <taxon>Eukaryota</taxon>
        <taxon>Viridiplantae</taxon>
        <taxon>Streptophyta</taxon>
        <taxon>Embryophyta</taxon>
        <taxon>Tracheophyta</taxon>
        <taxon>Spermatophyta</taxon>
        <taxon>Magnoliopsida</taxon>
        <taxon>eudicotyledons</taxon>
        <taxon>Gunneridae</taxon>
        <taxon>Pentapetalae</taxon>
        <taxon>rosids</taxon>
        <taxon>fabids</taxon>
        <taxon>Malpighiales</taxon>
        <taxon>Salicaceae</taxon>
        <taxon>Flacourtieae</taxon>
        <taxon>Dovyalis</taxon>
    </lineage>
</organism>
<evidence type="ECO:0000256" key="1">
    <source>
        <dbReference type="ARBA" id="ARBA00001946"/>
    </source>
</evidence>
<name>A0AAV1S425_9ROSI</name>
<dbReference type="InterPro" id="IPR008949">
    <property type="entry name" value="Isoprenoid_synthase_dom_sf"/>
</dbReference>